<accession>A0AAW1N7E4</accession>
<dbReference type="InterPro" id="IPR002893">
    <property type="entry name" value="Znf_MYND"/>
</dbReference>
<dbReference type="InterPro" id="IPR052097">
    <property type="entry name" value="SET-MYND_domain_protein"/>
</dbReference>
<dbReference type="EMBL" id="JASPKY010000011">
    <property type="protein sequence ID" value="KAK9753654.1"/>
    <property type="molecule type" value="Genomic_DNA"/>
</dbReference>
<keyword evidence="9" id="KW-0862">Zinc</keyword>
<evidence type="ECO:0000256" key="15">
    <source>
        <dbReference type="PROSITE-ProRule" id="PRU00134"/>
    </source>
</evidence>
<dbReference type="PANTHER" id="PTHR46165">
    <property type="entry name" value="SET AND MYND DOMAIN-CONTAINING PROTEIN 4"/>
    <property type="match status" value="1"/>
</dbReference>
<keyword evidence="6" id="KW-0949">S-adenosyl-L-methionine</keyword>
<dbReference type="GO" id="GO:0008757">
    <property type="term" value="F:S-adenosylmethionine-dependent methyltransferase activity"/>
    <property type="evidence" value="ECO:0007669"/>
    <property type="project" value="UniProtKB-ARBA"/>
</dbReference>
<comment type="caution">
    <text evidence="18">The sequence shown here is derived from an EMBL/GenBank/DDBJ whole genome shotgun (WGS) entry which is preliminary data.</text>
</comment>
<name>A0AAW1N7E4_POPJA</name>
<dbReference type="PROSITE" id="PS50865">
    <property type="entry name" value="ZF_MYND_2"/>
    <property type="match status" value="1"/>
</dbReference>
<evidence type="ECO:0000256" key="5">
    <source>
        <dbReference type="ARBA" id="ARBA00022679"/>
    </source>
</evidence>
<dbReference type="GO" id="GO:0008270">
    <property type="term" value="F:zinc ion binding"/>
    <property type="evidence" value="ECO:0007669"/>
    <property type="project" value="UniProtKB-KW"/>
</dbReference>
<protein>
    <recommendedName>
        <fullName evidence="13">Protein-lysine N-methyltransferase SMYD4</fullName>
    </recommendedName>
    <alternativeName>
        <fullName evidence="14">SET and MYND domain-containing protein 4</fullName>
    </alternativeName>
</protein>
<dbReference type="InterPro" id="IPR011990">
    <property type="entry name" value="TPR-like_helical_dom_sf"/>
</dbReference>
<dbReference type="InterPro" id="IPR046341">
    <property type="entry name" value="SET_dom_sf"/>
</dbReference>
<comment type="subcellular location">
    <subcellularLocation>
        <location evidence="2">Cytoplasm</location>
    </subcellularLocation>
    <subcellularLocation>
        <location evidence="1">Nucleus</location>
    </subcellularLocation>
</comment>
<dbReference type="Gene3D" id="6.10.140.2220">
    <property type="match status" value="1"/>
</dbReference>
<evidence type="ECO:0000256" key="6">
    <source>
        <dbReference type="ARBA" id="ARBA00022691"/>
    </source>
</evidence>
<evidence type="ECO:0000256" key="12">
    <source>
        <dbReference type="ARBA" id="ARBA00093423"/>
    </source>
</evidence>
<dbReference type="CDD" id="cd10536">
    <property type="entry name" value="SET_SMYD4"/>
    <property type="match status" value="1"/>
</dbReference>
<feature type="domain" description="MYND-type" evidence="17">
    <location>
        <begin position="242"/>
        <end position="281"/>
    </location>
</feature>
<evidence type="ECO:0000256" key="3">
    <source>
        <dbReference type="ARBA" id="ARBA00022490"/>
    </source>
</evidence>
<proteinExistence type="predicted"/>
<evidence type="ECO:0000256" key="1">
    <source>
        <dbReference type="ARBA" id="ARBA00004123"/>
    </source>
</evidence>
<dbReference type="GO" id="GO:0042826">
    <property type="term" value="F:histone deacetylase binding"/>
    <property type="evidence" value="ECO:0007669"/>
    <property type="project" value="TreeGrafter"/>
</dbReference>
<evidence type="ECO:0000256" key="14">
    <source>
        <dbReference type="ARBA" id="ARBA00093680"/>
    </source>
</evidence>
<dbReference type="GO" id="GO:0005634">
    <property type="term" value="C:nucleus"/>
    <property type="evidence" value="ECO:0007669"/>
    <property type="project" value="UniProtKB-SubCell"/>
</dbReference>
<evidence type="ECO:0000313" key="18">
    <source>
        <dbReference type="EMBL" id="KAK9753654.1"/>
    </source>
</evidence>
<evidence type="ECO:0000313" key="19">
    <source>
        <dbReference type="Proteomes" id="UP001458880"/>
    </source>
</evidence>
<evidence type="ECO:0000256" key="11">
    <source>
        <dbReference type="ARBA" id="ARBA00048985"/>
    </source>
</evidence>
<dbReference type="GO" id="GO:0032259">
    <property type="term" value="P:methylation"/>
    <property type="evidence" value="ECO:0007669"/>
    <property type="project" value="UniProtKB-KW"/>
</dbReference>
<keyword evidence="19" id="KW-1185">Reference proteome</keyword>
<feature type="domain" description="SET" evidence="16">
    <location>
        <begin position="193"/>
        <end position="460"/>
    </location>
</feature>
<dbReference type="PANTHER" id="PTHR46165:SF2">
    <property type="entry name" value="SET AND MYND DOMAIN-CONTAINING PROTEIN 4"/>
    <property type="match status" value="1"/>
</dbReference>
<keyword evidence="3" id="KW-0963">Cytoplasm</keyword>
<comment type="catalytic activity">
    <reaction evidence="11">
        <text>L-lysyl-[protein] + S-adenosyl-L-methionine = N(6)-methyl-L-lysyl-[protein] + S-adenosyl-L-homocysteine + H(+)</text>
        <dbReference type="Rhea" id="RHEA:51736"/>
        <dbReference type="Rhea" id="RHEA-COMP:9752"/>
        <dbReference type="Rhea" id="RHEA-COMP:13053"/>
        <dbReference type="ChEBI" id="CHEBI:15378"/>
        <dbReference type="ChEBI" id="CHEBI:29969"/>
        <dbReference type="ChEBI" id="CHEBI:57856"/>
        <dbReference type="ChEBI" id="CHEBI:59789"/>
        <dbReference type="ChEBI" id="CHEBI:61929"/>
    </reaction>
</comment>
<dbReference type="SUPFAM" id="SSF82199">
    <property type="entry name" value="SET domain"/>
    <property type="match status" value="1"/>
</dbReference>
<organism evidence="18 19">
    <name type="scientific">Popillia japonica</name>
    <name type="common">Japanese beetle</name>
    <dbReference type="NCBI Taxonomy" id="7064"/>
    <lineage>
        <taxon>Eukaryota</taxon>
        <taxon>Metazoa</taxon>
        <taxon>Ecdysozoa</taxon>
        <taxon>Arthropoda</taxon>
        <taxon>Hexapoda</taxon>
        <taxon>Insecta</taxon>
        <taxon>Pterygota</taxon>
        <taxon>Neoptera</taxon>
        <taxon>Endopterygota</taxon>
        <taxon>Coleoptera</taxon>
        <taxon>Polyphaga</taxon>
        <taxon>Scarabaeiformia</taxon>
        <taxon>Scarabaeidae</taxon>
        <taxon>Rutelinae</taxon>
        <taxon>Popillia</taxon>
    </lineage>
</organism>
<keyword evidence="5" id="KW-0808">Transferase</keyword>
<keyword evidence="8 15" id="KW-0863">Zinc-finger</keyword>
<gene>
    <name evidence="18" type="ORF">QE152_g1838</name>
</gene>
<dbReference type="Pfam" id="PF01753">
    <property type="entry name" value="zf-MYND"/>
    <property type="match status" value="1"/>
</dbReference>
<dbReference type="Gene3D" id="1.10.220.160">
    <property type="match status" value="1"/>
</dbReference>
<dbReference type="InterPro" id="IPR001214">
    <property type="entry name" value="SET_dom"/>
</dbReference>
<evidence type="ECO:0000256" key="13">
    <source>
        <dbReference type="ARBA" id="ARBA00093635"/>
    </source>
</evidence>
<dbReference type="GO" id="GO:0005737">
    <property type="term" value="C:cytoplasm"/>
    <property type="evidence" value="ECO:0007669"/>
    <property type="project" value="UniProtKB-SubCell"/>
</dbReference>
<dbReference type="AlphaFoldDB" id="A0AAW1N7E4"/>
<keyword evidence="4" id="KW-0489">Methyltransferase</keyword>
<evidence type="ECO:0000256" key="9">
    <source>
        <dbReference type="ARBA" id="ARBA00022833"/>
    </source>
</evidence>
<dbReference type="GO" id="GO:0008276">
    <property type="term" value="F:protein methyltransferase activity"/>
    <property type="evidence" value="ECO:0007669"/>
    <property type="project" value="UniProtKB-ARBA"/>
</dbReference>
<reference evidence="18 19" key="1">
    <citation type="journal article" date="2024" name="BMC Genomics">
        <title>De novo assembly and annotation of Popillia japonica's genome with initial clues to its potential as an invasive pest.</title>
        <authorList>
            <person name="Cucini C."/>
            <person name="Boschi S."/>
            <person name="Funari R."/>
            <person name="Cardaioli E."/>
            <person name="Iannotti N."/>
            <person name="Marturano G."/>
            <person name="Paoli F."/>
            <person name="Bruttini M."/>
            <person name="Carapelli A."/>
            <person name="Frati F."/>
            <person name="Nardi F."/>
        </authorList>
    </citation>
    <scope>NUCLEOTIDE SEQUENCE [LARGE SCALE GENOMIC DNA]</scope>
    <source>
        <strain evidence="18">DMR45628</strain>
    </source>
</reference>
<dbReference type="GO" id="GO:0008170">
    <property type="term" value="F:N-methyltransferase activity"/>
    <property type="evidence" value="ECO:0007669"/>
    <property type="project" value="UniProtKB-ARBA"/>
</dbReference>
<dbReference type="Pfam" id="PF00856">
    <property type="entry name" value="SET"/>
    <property type="match status" value="1"/>
</dbReference>
<sequence>MNGLESIFWQLRDKKYKGINDTYALFQHFYISDGEKIKKWQGNGFYVKGKWRESLKYYMKALCVAENQTEAFATALANRSAALYSLGKYEHSLSDIEKCLLCGYPEKLKFKVYLRKINCYDRIGNAEKAEVTIKETEAFINQNNDYTTEEKESYINKLRNIQRLSSVNLVKNVNNNYKIPNVTRNINFPGATSLIQLSSNSEKGRYVLAEKDVKRGDILFVEKAYAFAPIFDDNLNLPHDRCYYCLIQNIALIPCLHCSSTLYCNESCRSKSWDETHQWECTGFTVNLWGTIGLAFPAYRLCLKNILNCYRLEAENYNLAQKLLTNIAKNENVLEFLVLTMVLVCYFESQTDFFKWLCDKITLEEKKELNIYFGSCLLENVAQIACNASIIEHWNCSDFNDYNSIIPEEKVPIATGLYPAVSMMNHSCKPNVAMYFINDVIIVKAVADIKQGKEVYNCYGIDYRYTRKQERQSLLYMQYHFKCLCEICENPLLEIVSYK</sequence>
<keyword evidence="7" id="KW-0479">Metal-binding</keyword>
<dbReference type="Proteomes" id="UP001458880">
    <property type="component" value="Unassembled WGS sequence"/>
</dbReference>
<dbReference type="Gene3D" id="2.170.270.10">
    <property type="entry name" value="SET domain"/>
    <property type="match status" value="1"/>
</dbReference>
<dbReference type="Gene3D" id="1.25.40.10">
    <property type="entry name" value="Tetratricopeptide repeat domain"/>
    <property type="match status" value="1"/>
</dbReference>
<dbReference type="PROSITE" id="PS50280">
    <property type="entry name" value="SET"/>
    <property type="match status" value="1"/>
</dbReference>
<evidence type="ECO:0000259" key="16">
    <source>
        <dbReference type="PROSITE" id="PS50280"/>
    </source>
</evidence>
<evidence type="ECO:0000256" key="4">
    <source>
        <dbReference type="ARBA" id="ARBA00022603"/>
    </source>
</evidence>
<dbReference type="SUPFAM" id="SSF48452">
    <property type="entry name" value="TPR-like"/>
    <property type="match status" value="1"/>
</dbReference>
<evidence type="ECO:0000256" key="10">
    <source>
        <dbReference type="ARBA" id="ARBA00023242"/>
    </source>
</evidence>
<evidence type="ECO:0000256" key="2">
    <source>
        <dbReference type="ARBA" id="ARBA00004496"/>
    </source>
</evidence>
<evidence type="ECO:0000256" key="8">
    <source>
        <dbReference type="ARBA" id="ARBA00022771"/>
    </source>
</evidence>
<dbReference type="InterPro" id="IPR044421">
    <property type="entry name" value="SMYD4_SET"/>
</dbReference>
<evidence type="ECO:0000259" key="17">
    <source>
        <dbReference type="PROSITE" id="PS50865"/>
    </source>
</evidence>
<keyword evidence="10" id="KW-0539">Nucleus</keyword>
<evidence type="ECO:0000256" key="7">
    <source>
        <dbReference type="ARBA" id="ARBA00022723"/>
    </source>
</evidence>
<comment type="function">
    <text evidence="12">Protein-lysine N-methyltransferase. Monomethylates PRMT5, modulating its transcriptional activity. May also act as a histone methyltransferase. Plays a critical role in cardiac development. Acts as a key epigenetic regulator of gene expression during cardiac development via its dual activities as a methyltransferase and negative regulator of HDAC1.</text>
</comment>